<accession>A0A2T2WJ55</accession>
<feature type="non-terminal residue" evidence="1">
    <location>
        <position position="1"/>
    </location>
</feature>
<evidence type="ECO:0000313" key="2">
    <source>
        <dbReference type="Proteomes" id="UP000242699"/>
    </source>
</evidence>
<organism evidence="1 2">
    <name type="scientific">Sulfobacillus benefaciens</name>
    <dbReference type="NCBI Taxonomy" id="453960"/>
    <lineage>
        <taxon>Bacteria</taxon>
        <taxon>Bacillati</taxon>
        <taxon>Bacillota</taxon>
        <taxon>Clostridia</taxon>
        <taxon>Eubacteriales</taxon>
        <taxon>Clostridiales Family XVII. Incertae Sedis</taxon>
        <taxon>Sulfobacillus</taxon>
    </lineage>
</organism>
<proteinExistence type="predicted"/>
<comment type="caution">
    <text evidence="1">The sequence shown here is derived from an EMBL/GenBank/DDBJ whole genome shotgun (WGS) entry which is preliminary data.</text>
</comment>
<sequence>YREWWDWILDNFPSIGFKAIILDSQQQHGSTQAIFHQLYPRYIVHGLRHEWKTGRVDVSQRCSIQVIFDEEQKDKDAIVRDHIWDEIGDEVRRQNLTDRVSIGKITPESSKIPALQLADLFAATINRLINENSDGTTPKDHLATHICSTLGIEVNEGGSLTAYGDRVLIEYL</sequence>
<dbReference type="AlphaFoldDB" id="A0A2T2WJ55"/>
<reference evidence="1 2" key="1">
    <citation type="journal article" date="2014" name="BMC Genomics">
        <title>Comparison of environmental and isolate Sulfobacillus genomes reveals diverse carbon, sulfur, nitrogen, and hydrogen metabolisms.</title>
        <authorList>
            <person name="Justice N.B."/>
            <person name="Norman A."/>
            <person name="Brown C.T."/>
            <person name="Singh A."/>
            <person name="Thomas B.C."/>
            <person name="Banfield J.F."/>
        </authorList>
    </citation>
    <scope>NUCLEOTIDE SEQUENCE [LARGE SCALE GENOMIC DNA]</scope>
    <source>
        <strain evidence="1">AMDSBA1</strain>
    </source>
</reference>
<dbReference type="EMBL" id="PXYT01000115">
    <property type="protein sequence ID" value="PSR22271.1"/>
    <property type="molecule type" value="Genomic_DNA"/>
</dbReference>
<dbReference type="Proteomes" id="UP000242699">
    <property type="component" value="Unassembled WGS sequence"/>
</dbReference>
<gene>
    <name evidence="1" type="ORF">C7B43_20855</name>
</gene>
<name>A0A2T2WJ55_9FIRM</name>
<evidence type="ECO:0000313" key="1">
    <source>
        <dbReference type="EMBL" id="PSR22271.1"/>
    </source>
</evidence>
<protein>
    <submittedName>
        <fullName evidence="1">Uncharacterized protein</fullName>
    </submittedName>
</protein>